<organism evidence="1 2">
    <name type="scientific">Electrophorus voltai</name>
    <dbReference type="NCBI Taxonomy" id="2609070"/>
    <lineage>
        <taxon>Eukaryota</taxon>
        <taxon>Metazoa</taxon>
        <taxon>Chordata</taxon>
        <taxon>Craniata</taxon>
        <taxon>Vertebrata</taxon>
        <taxon>Euteleostomi</taxon>
        <taxon>Actinopterygii</taxon>
        <taxon>Neopterygii</taxon>
        <taxon>Teleostei</taxon>
        <taxon>Ostariophysi</taxon>
        <taxon>Gymnotiformes</taxon>
        <taxon>Gymnotoidei</taxon>
        <taxon>Gymnotidae</taxon>
        <taxon>Electrophorus</taxon>
    </lineage>
</organism>
<name>A0AAD8ZQ60_9TELE</name>
<accession>A0AAD8ZQ60</accession>
<dbReference type="Proteomes" id="UP001239994">
    <property type="component" value="Unassembled WGS sequence"/>
</dbReference>
<evidence type="ECO:0000313" key="1">
    <source>
        <dbReference type="EMBL" id="KAK1802421.1"/>
    </source>
</evidence>
<dbReference type="EMBL" id="JAROKS010000007">
    <property type="protein sequence ID" value="KAK1802421.1"/>
    <property type="molecule type" value="Genomic_DNA"/>
</dbReference>
<evidence type="ECO:0000313" key="2">
    <source>
        <dbReference type="Proteomes" id="UP001239994"/>
    </source>
</evidence>
<reference evidence="1" key="1">
    <citation type="submission" date="2023-03" db="EMBL/GenBank/DDBJ databases">
        <title>Electrophorus voltai genome.</title>
        <authorList>
            <person name="Bian C."/>
        </authorList>
    </citation>
    <scope>NUCLEOTIDE SEQUENCE</scope>
    <source>
        <strain evidence="1">CB-2022</strain>
        <tissue evidence="1">Muscle</tissue>
    </source>
</reference>
<gene>
    <name evidence="1" type="ORF">P4O66_022084</name>
</gene>
<sequence length="67" mass="7826">MPDLGKTWLQTTISEILPDLMKMMKDILEETYIPLGWRHMMIFSLLRKPISCLALRPIQARKVLPDS</sequence>
<proteinExistence type="predicted"/>
<comment type="caution">
    <text evidence="1">The sequence shown here is derived from an EMBL/GenBank/DDBJ whole genome shotgun (WGS) entry which is preliminary data.</text>
</comment>
<keyword evidence="2" id="KW-1185">Reference proteome</keyword>
<dbReference type="AlphaFoldDB" id="A0AAD8ZQ60"/>
<protein>
    <submittedName>
        <fullName evidence="1">Uncharacterized protein</fullName>
    </submittedName>
</protein>